<dbReference type="Gene3D" id="3.40.50.300">
    <property type="entry name" value="P-loop containing nucleotide triphosphate hydrolases"/>
    <property type="match status" value="2"/>
</dbReference>
<dbReference type="InterPro" id="IPR027417">
    <property type="entry name" value="P-loop_NTPase"/>
</dbReference>
<dbReference type="EMBL" id="CP005996">
    <property type="protein sequence ID" value="AGS40763.1"/>
    <property type="molecule type" value="Genomic_DNA"/>
</dbReference>
<keyword evidence="2" id="KW-1185">Reference proteome</keyword>
<dbReference type="GO" id="GO:0003677">
    <property type="term" value="F:DNA binding"/>
    <property type="evidence" value="ECO:0007669"/>
    <property type="project" value="InterPro"/>
</dbReference>
<reference evidence="2" key="2">
    <citation type="journal article" date="2016" name="Environ. Microbiol. Rep.">
        <title>Analysis of defence systems and a conjugative IncP-1 plasmid in the marine polyaromatic hydrocarbons-degrading bacterium Cycloclasticus sp. 78-ME.</title>
        <authorList>
            <person name="Yakimov M.M."/>
            <person name="Crisafi F."/>
            <person name="Messina E."/>
            <person name="Smedile F."/>
            <person name="Lopatina A."/>
            <person name="Denaro R."/>
            <person name="Pieper D.H."/>
            <person name="Golyshin P.N."/>
            <person name="Giuliano L."/>
        </authorList>
    </citation>
    <scope>NUCLEOTIDE SEQUENCE [LARGE SCALE GENOMIC DNA]</scope>
    <source>
        <strain evidence="2">78-ME</strain>
    </source>
</reference>
<dbReference type="RefSeq" id="WP_020933181.1">
    <property type="nucleotide sequence ID" value="NC_021917.1"/>
</dbReference>
<evidence type="ECO:0000313" key="2">
    <source>
        <dbReference type="Proteomes" id="UP000015380"/>
    </source>
</evidence>
<dbReference type="KEGG" id="cza:CYCME_2458"/>
<reference evidence="1 2" key="1">
    <citation type="submission" date="2013-05" db="EMBL/GenBank/DDBJ databases">
        <title>Between feast and famine: a lifestyle of most important marine PAH-degrading bacterium Cycloclasticus sp. 7ME.</title>
        <authorList>
            <person name="Yakimov M.M."/>
            <person name="Messina E."/>
            <person name="Genovese M."/>
            <person name="Denaro R."/>
            <person name="Crisafi F."/>
            <person name="Russo D."/>
            <person name="Cappello S."/>
            <person name="Santisi S."/>
            <person name="Smedile F."/>
            <person name="Golyshina O.V."/>
            <person name="Tran H."/>
            <person name="Pieper D.H."/>
            <person name="Golyshin P.N."/>
            <person name="Giuliano L."/>
        </authorList>
    </citation>
    <scope>NUCLEOTIDE SEQUENCE [LARGE SCALE GENOMIC DNA]</scope>
    <source>
        <strain evidence="1 2">78-ME</strain>
    </source>
</reference>
<gene>
    <name evidence="1" type="ORF">CYCME_2458</name>
</gene>
<protein>
    <submittedName>
        <fullName evidence="1">Uncharacterized protein</fullName>
    </submittedName>
</protein>
<dbReference type="HOGENOM" id="CLU_047241_1_0_6"/>
<dbReference type="GO" id="GO:0003678">
    <property type="term" value="F:DNA helicase activity"/>
    <property type="evidence" value="ECO:0007669"/>
    <property type="project" value="InterPro"/>
</dbReference>
<dbReference type="SUPFAM" id="SSF52540">
    <property type="entry name" value="P-loop containing nucleoside triphosphate hydrolases"/>
    <property type="match status" value="1"/>
</dbReference>
<name>S5U0M5_9GAMM</name>
<evidence type="ECO:0000313" key="1">
    <source>
        <dbReference type="EMBL" id="AGS40763.1"/>
    </source>
</evidence>
<accession>S5U0M5</accession>
<dbReference type="GO" id="GO:0005524">
    <property type="term" value="F:ATP binding"/>
    <property type="evidence" value="ECO:0007669"/>
    <property type="project" value="InterPro"/>
</dbReference>
<dbReference type="Pfam" id="PF13245">
    <property type="entry name" value="AAA_19"/>
    <property type="match status" value="1"/>
</dbReference>
<dbReference type="PANTHER" id="PTHR11070">
    <property type="entry name" value="UVRD / RECB / PCRA DNA HELICASE FAMILY MEMBER"/>
    <property type="match status" value="1"/>
</dbReference>
<proteinExistence type="predicted"/>
<sequence length="468" mass="53786">MDYEEFLSHQKSKIIAPAGYGKTHSLAQCVKHVQDKALILTHTHAGVAAIKDKLKAQLVAPEKYHVETISSFSQKYTNSYYIGGDIPEQDTSNEFHSFMLEKSREICATKIIQDVLKNSYERIFVDEYQDCTQEQHALLQELSKGIPIHIFGDPMQGIFGFREQQLVDFDNDLDEFYEAPSLSIPFRWNNAGSNGLAQDLHSMRIALEQGEDLDLNNYLNVEIVQAQEAEQYRHGTDYQRTIHNLRTLDSLLVIHPDPTRKQQRVDFSKRFRGINTIESIDDKDFYRIAKLCDNVDLTNKILSVRNISYELFDKTGLDIWFNKNGLKNKRVEADKEISGLVSTNIDAITSEYDLARAIEQVKNMPEVRCTRIEIYKSIISAITIAREDGSSIYEAMKKQRNIVRRQGRKIYGNHIGTTLLTKGLEFDTVLILDAHKIKCPKNLYVALTRCCSRLIVITENRQLHPYPM</sequence>
<organism evidence="1 2">
    <name type="scientific">Cycloclasticus zancles 78-ME</name>
    <dbReference type="NCBI Taxonomy" id="1198232"/>
    <lineage>
        <taxon>Bacteria</taxon>
        <taxon>Pseudomonadati</taxon>
        <taxon>Pseudomonadota</taxon>
        <taxon>Gammaproteobacteria</taxon>
        <taxon>Thiotrichales</taxon>
        <taxon>Piscirickettsiaceae</taxon>
        <taxon>Cycloclasticus</taxon>
    </lineage>
</organism>
<dbReference type="PATRIC" id="fig|1198232.3.peg.2422"/>
<dbReference type="InterPro" id="IPR000212">
    <property type="entry name" value="DNA_helicase_UvrD/REP"/>
</dbReference>
<dbReference type="AlphaFoldDB" id="S5U0M5"/>
<dbReference type="Proteomes" id="UP000015380">
    <property type="component" value="Chromosome"/>
</dbReference>
<dbReference type="eggNOG" id="COG0210">
    <property type="taxonomic scope" value="Bacteria"/>
</dbReference>